<evidence type="ECO:0000256" key="1">
    <source>
        <dbReference type="SAM" id="MobiDB-lite"/>
    </source>
</evidence>
<organism evidence="4 5">
    <name type="scientific">Cymbomonas tetramitiformis</name>
    <dbReference type="NCBI Taxonomy" id="36881"/>
    <lineage>
        <taxon>Eukaryota</taxon>
        <taxon>Viridiplantae</taxon>
        <taxon>Chlorophyta</taxon>
        <taxon>Pyramimonadophyceae</taxon>
        <taxon>Pyramimonadales</taxon>
        <taxon>Pyramimonadaceae</taxon>
        <taxon>Cymbomonas</taxon>
    </lineage>
</organism>
<reference evidence="4 5" key="1">
    <citation type="journal article" date="2015" name="Genome Biol. Evol.">
        <title>Comparative Genomics of a Bacterivorous Green Alga Reveals Evolutionary Causalities and Consequences of Phago-Mixotrophic Mode of Nutrition.</title>
        <authorList>
            <person name="Burns J.A."/>
            <person name="Paasch A."/>
            <person name="Narechania A."/>
            <person name="Kim E."/>
        </authorList>
    </citation>
    <scope>NUCLEOTIDE SEQUENCE [LARGE SCALE GENOMIC DNA]</scope>
    <source>
        <strain evidence="4 5">PLY_AMNH</strain>
    </source>
</reference>
<protein>
    <recommendedName>
        <fullName evidence="3">EF-hand domain-containing protein</fullName>
    </recommendedName>
</protein>
<dbReference type="AlphaFoldDB" id="A0AAE0FA38"/>
<keyword evidence="2" id="KW-0472">Membrane</keyword>
<evidence type="ECO:0000313" key="5">
    <source>
        <dbReference type="Proteomes" id="UP001190700"/>
    </source>
</evidence>
<comment type="caution">
    <text evidence="4">The sequence shown here is derived from an EMBL/GenBank/DDBJ whole genome shotgun (WGS) entry which is preliminary data.</text>
</comment>
<dbReference type="InterPro" id="IPR002048">
    <property type="entry name" value="EF_hand_dom"/>
</dbReference>
<dbReference type="PANTHER" id="PTHR11319:SF35">
    <property type="entry name" value="OUTER MEMBRANE PROTEIN PMPC-RELATED"/>
    <property type="match status" value="1"/>
</dbReference>
<feature type="region of interest" description="Disordered" evidence="1">
    <location>
        <begin position="436"/>
        <end position="496"/>
    </location>
</feature>
<feature type="transmembrane region" description="Helical" evidence="2">
    <location>
        <begin position="305"/>
        <end position="323"/>
    </location>
</feature>
<dbReference type="GO" id="GO:0005509">
    <property type="term" value="F:calcium ion binding"/>
    <property type="evidence" value="ECO:0007669"/>
    <property type="project" value="InterPro"/>
</dbReference>
<feature type="region of interest" description="Disordered" evidence="1">
    <location>
        <begin position="509"/>
        <end position="535"/>
    </location>
</feature>
<name>A0AAE0FA38_9CHLO</name>
<keyword evidence="2" id="KW-0812">Transmembrane</keyword>
<feature type="domain" description="EF-hand" evidence="3">
    <location>
        <begin position="356"/>
        <end position="391"/>
    </location>
</feature>
<sequence>MRQVYQKGAIFIYGMPLLALVLPVFAWIMICKNRERVDSIALMEQIAEIEEERNAKQPYDSAAAGVPSRYHRQSKLELDGEIAEQLQKTNSQKLIDAASAKETLNEDEEEPGLDQFTDEDDDDLPDDEVQRLEAKFHKESASRWKEISRQCVISWLVDDGDESIPYYEESKTVGWYLLADTQIQCFSGSHWRYVYVLAIPGILFYTIGIPLSNYMLLKRCEHFRNNRVFFSFFGFLYADYDPDTYYWESVVMMRKSLMLVVTILLKGVDTGQQILLMWGIILGALVTHLNVLPYKEDLVDAMEKYELICVAFTMYIGNVFYITHLTRHAGQFIQIVVLMPVVIVNIIMIVAFILLIIYQMYKYQVQMIDRDGDGDLSKKEAKAFFAEYHPMLGNLAWDYYDVVRDNVKAIQDFFAPRKRRHFEDNSLAMDADWTTKEDANGHQDDAVSTTSAGSMQEPRSPSVNGDDNSDSASVKSGHSVPSSYDGPSKSGPSDRQIQERARLDVILEANGVDGKDGFHSPRSVGSKNTNPNDFEDPFMSNDFEEKGYESLYWFTNVFGGKKEVGPLKSKSKKSEQSVLSDENSQYGIFSSVL</sequence>
<feature type="region of interest" description="Disordered" evidence="1">
    <location>
        <begin position="100"/>
        <end position="123"/>
    </location>
</feature>
<feature type="compositionally biased region" description="Polar residues" evidence="1">
    <location>
        <begin position="523"/>
        <end position="532"/>
    </location>
</feature>
<feature type="compositionally biased region" description="Acidic residues" evidence="1">
    <location>
        <begin position="105"/>
        <end position="123"/>
    </location>
</feature>
<feature type="transmembrane region" description="Helical" evidence="2">
    <location>
        <begin position="274"/>
        <end position="293"/>
    </location>
</feature>
<feature type="region of interest" description="Disordered" evidence="1">
    <location>
        <begin position="561"/>
        <end position="593"/>
    </location>
</feature>
<feature type="compositionally biased region" description="Basic and acidic residues" evidence="1">
    <location>
        <begin position="436"/>
        <end position="445"/>
    </location>
</feature>
<feature type="compositionally biased region" description="Polar residues" evidence="1">
    <location>
        <begin position="576"/>
        <end position="593"/>
    </location>
</feature>
<dbReference type="EMBL" id="LGRX02022197">
    <property type="protein sequence ID" value="KAK3255855.1"/>
    <property type="molecule type" value="Genomic_DNA"/>
</dbReference>
<dbReference type="PANTHER" id="PTHR11319">
    <property type="entry name" value="G PROTEIN-COUPLED RECEPTOR-RELATED"/>
    <property type="match status" value="1"/>
</dbReference>
<proteinExistence type="predicted"/>
<dbReference type="Proteomes" id="UP001190700">
    <property type="component" value="Unassembled WGS sequence"/>
</dbReference>
<feature type="compositionally biased region" description="Polar residues" evidence="1">
    <location>
        <begin position="446"/>
        <end position="482"/>
    </location>
</feature>
<evidence type="ECO:0000256" key="2">
    <source>
        <dbReference type="SAM" id="Phobius"/>
    </source>
</evidence>
<feature type="transmembrane region" description="Helical" evidence="2">
    <location>
        <begin position="12"/>
        <end position="30"/>
    </location>
</feature>
<evidence type="ECO:0000259" key="3">
    <source>
        <dbReference type="PROSITE" id="PS50222"/>
    </source>
</evidence>
<keyword evidence="2" id="KW-1133">Transmembrane helix</keyword>
<accession>A0AAE0FA38</accession>
<gene>
    <name evidence="4" type="ORF">CYMTET_34985</name>
</gene>
<feature type="transmembrane region" description="Helical" evidence="2">
    <location>
        <begin position="335"/>
        <end position="361"/>
    </location>
</feature>
<keyword evidence="5" id="KW-1185">Reference proteome</keyword>
<feature type="transmembrane region" description="Helical" evidence="2">
    <location>
        <begin position="193"/>
        <end position="217"/>
    </location>
</feature>
<evidence type="ECO:0000313" key="4">
    <source>
        <dbReference type="EMBL" id="KAK3255855.1"/>
    </source>
</evidence>
<dbReference type="PROSITE" id="PS50222">
    <property type="entry name" value="EF_HAND_2"/>
    <property type="match status" value="1"/>
</dbReference>